<evidence type="ECO:0000256" key="2">
    <source>
        <dbReference type="ARBA" id="ARBA00005046"/>
    </source>
</evidence>
<dbReference type="InterPro" id="IPR000385">
    <property type="entry name" value="MoaA_NifB_PqqE_Fe-S-bd_CS"/>
</dbReference>
<evidence type="ECO:0000256" key="8">
    <source>
        <dbReference type="ARBA" id="ARBA00023004"/>
    </source>
</evidence>
<dbReference type="PROSITE" id="PS51918">
    <property type="entry name" value="RADICAL_SAM"/>
    <property type="match status" value="1"/>
</dbReference>
<gene>
    <name evidence="16" type="ORF">DUNSADRAFT_10969</name>
</gene>
<dbReference type="SFLD" id="SFLDG01067">
    <property type="entry name" value="SPASM/twitch_domain_containing"/>
    <property type="match status" value="1"/>
</dbReference>
<evidence type="ECO:0000256" key="5">
    <source>
        <dbReference type="ARBA" id="ARBA00022691"/>
    </source>
</evidence>
<dbReference type="PANTHER" id="PTHR22960">
    <property type="entry name" value="MOLYBDOPTERIN COFACTOR SYNTHESIS PROTEIN A"/>
    <property type="match status" value="1"/>
</dbReference>
<evidence type="ECO:0000256" key="12">
    <source>
        <dbReference type="ARBA" id="ARBA00023239"/>
    </source>
</evidence>
<dbReference type="PROSITE" id="PS01305">
    <property type="entry name" value="MOAA_NIFB_PQQE"/>
    <property type="match status" value="1"/>
</dbReference>
<dbReference type="CDD" id="cd21117">
    <property type="entry name" value="Twitch_MoaA"/>
    <property type="match status" value="1"/>
</dbReference>
<evidence type="ECO:0000256" key="3">
    <source>
        <dbReference type="ARBA" id="ARBA00012167"/>
    </source>
</evidence>
<dbReference type="InterPro" id="IPR007197">
    <property type="entry name" value="rSAM"/>
</dbReference>
<dbReference type="EC" id="4.1.99.22" evidence="3"/>
<dbReference type="SFLD" id="SFLDS00029">
    <property type="entry name" value="Radical_SAM"/>
    <property type="match status" value="1"/>
</dbReference>
<evidence type="ECO:0000256" key="11">
    <source>
        <dbReference type="ARBA" id="ARBA00023150"/>
    </source>
</evidence>
<evidence type="ECO:0000256" key="1">
    <source>
        <dbReference type="ARBA" id="ARBA00001966"/>
    </source>
</evidence>
<dbReference type="InterPro" id="IPR040064">
    <property type="entry name" value="MoaA-like"/>
</dbReference>
<keyword evidence="7" id="KW-0547">Nucleotide-binding</keyword>
<dbReference type="SMART" id="SM00729">
    <property type="entry name" value="Elp3"/>
    <property type="match status" value="1"/>
</dbReference>
<comment type="pathway">
    <text evidence="2">Cofactor biosynthesis; molybdopterin biosynthesis.</text>
</comment>
<dbReference type="SFLD" id="SFLDG01383">
    <property type="entry name" value="cyclic_pyranopterin_phosphate"/>
    <property type="match status" value="1"/>
</dbReference>
<reference evidence="16" key="1">
    <citation type="submission" date="2017-08" db="EMBL/GenBank/DDBJ databases">
        <authorList>
            <person name="Polle J.E."/>
            <person name="Barry K."/>
            <person name="Cushman J."/>
            <person name="Schmutz J."/>
            <person name="Tran D."/>
            <person name="Hathwaick L.T."/>
            <person name="Yim W.C."/>
            <person name="Jenkins J."/>
            <person name="Mckie-Krisberg Z.M."/>
            <person name="Prochnik S."/>
            <person name="Lindquist E."/>
            <person name="Dockter R.B."/>
            <person name="Adam C."/>
            <person name="Molina H."/>
            <person name="Bunkerborg J."/>
            <person name="Jin E."/>
            <person name="Buchheim M."/>
            <person name="Magnuson J."/>
        </authorList>
    </citation>
    <scope>NUCLEOTIDE SEQUENCE</scope>
    <source>
        <strain evidence="16">CCAP 19/18</strain>
    </source>
</reference>
<evidence type="ECO:0000256" key="14">
    <source>
        <dbReference type="SAM" id="MobiDB-lite"/>
    </source>
</evidence>
<keyword evidence="6" id="KW-0479">Metal-binding</keyword>
<feature type="compositionally biased region" description="Low complexity" evidence="14">
    <location>
        <begin position="393"/>
        <end position="410"/>
    </location>
</feature>
<evidence type="ECO:0000256" key="6">
    <source>
        <dbReference type="ARBA" id="ARBA00022723"/>
    </source>
</evidence>
<keyword evidence="5" id="KW-0949">S-adenosyl-L-methionine</keyword>
<protein>
    <recommendedName>
        <fullName evidence="3">GTP 3',8-cyclase</fullName>
        <ecNumber evidence="3">4.1.99.22</ecNumber>
    </recommendedName>
</protein>
<comment type="catalytic activity">
    <reaction evidence="13">
        <text>GTP + AH2 + S-adenosyl-L-methionine = (8S)-3',8-cyclo-7,8-dihydroguanosine 5'-triphosphate + 5'-deoxyadenosine + L-methionine + A + H(+)</text>
        <dbReference type="Rhea" id="RHEA:49576"/>
        <dbReference type="ChEBI" id="CHEBI:13193"/>
        <dbReference type="ChEBI" id="CHEBI:15378"/>
        <dbReference type="ChEBI" id="CHEBI:17319"/>
        <dbReference type="ChEBI" id="CHEBI:17499"/>
        <dbReference type="ChEBI" id="CHEBI:37565"/>
        <dbReference type="ChEBI" id="CHEBI:57844"/>
        <dbReference type="ChEBI" id="CHEBI:59789"/>
        <dbReference type="ChEBI" id="CHEBI:131766"/>
        <dbReference type="EC" id="4.1.99.22"/>
    </reaction>
</comment>
<evidence type="ECO:0000259" key="15">
    <source>
        <dbReference type="PROSITE" id="PS51918"/>
    </source>
</evidence>
<evidence type="ECO:0000256" key="10">
    <source>
        <dbReference type="ARBA" id="ARBA00023134"/>
    </source>
</evidence>
<dbReference type="InterPro" id="IPR050105">
    <property type="entry name" value="MoCo_biosynth_MoaA/MoaC"/>
</dbReference>
<dbReference type="Proteomes" id="UP000815325">
    <property type="component" value="Unassembled WGS sequence"/>
</dbReference>
<dbReference type="SUPFAM" id="SSF102114">
    <property type="entry name" value="Radical SAM enzymes"/>
    <property type="match status" value="2"/>
</dbReference>
<keyword evidence="10" id="KW-0342">GTP-binding</keyword>
<feature type="compositionally biased region" description="Basic and acidic residues" evidence="14">
    <location>
        <begin position="116"/>
        <end position="142"/>
    </location>
</feature>
<dbReference type="SFLD" id="SFLDG01386">
    <property type="entry name" value="main_SPASM_domain-containing"/>
    <property type="match status" value="1"/>
</dbReference>
<dbReference type="CDD" id="cd01335">
    <property type="entry name" value="Radical_SAM"/>
    <property type="match status" value="1"/>
</dbReference>
<feature type="compositionally biased region" description="Polar residues" evidence="14">
    <location>
        <begin position="49"/>
        <end position="60"/>
    </location>
</feature>
<feature type="region of interest" description="Disordered" evidence="14">
    <location>
        <begin position="392"/>
        <end position="438"/>
    </location>
</feature>
<evidence type="ECO:0000313" key="17">
    <source>
        <dbReference type="Proteomes" id="UP000815325"/>
    </source>
</evidence>
<keyword evidence="4" id="KW-0004">4Fe-4S</keyword>
<name>A0ABQ7GEE5_DUNSA</name>
<feature type="region of interest" description="Disordered" evidence="14">
    <location>
        <begin position="99"/>
        <end position="152"/>
    </location>
</feature>
<keyword evidence="11" id="KW-0501">Molybdenum cofactor biosynthesis</keyword>
<feature type="region of interest" description="Disordered" evidence="14">
    <location>
        <begin position="40"/>
        <end position="60"/>
    </location>
</feature>
<keyword evidence="17" id="KW-1185">Reference proteome</keyword>
<keyword evidence="12" id="KW-0456">Lyase</keyword>
<dbReference type="Pfam" id="PF04055">
    <property type="entry name" value="Radical_SAM"/>
    <property type="match status" value="1"/>
</dbReference>
<evidence type="ECO:0000256" key="4">
    <source>
        <dbReference type="ARBA" id="ARBA00022485"/>
    </source>
</evidence>
<feature type="compositionally biased region" description="Low complexity" evidence="14">
    <location>
        <begin position="420"/>
        <end position="435"/>
    </location>
</feature>
<dbReference type="Gene3D" id="3.20.20.70">
    <property type="entry name" value="Aldolase class I"/>
    <property type="match status" value="1"/>
</dbReference>
<organism evidence="16 17">
    <name type="scientific">Dunaliella salina</name>
    <name type="common">Green alga</name>
    <name type="synonym">Protococcus salinus</name>
    <dbReference type="NCBI Taxonomy" id="3046"/>
    <lineage>
        <taxon>Eukaryota</taxon>
        <taxon>Viridiplantae</taxon>
        <taxon>Chlorophyta</taxon>
        <taxon>core chlorophytes</taxon>
        <taxon>Chlorophyceae</taxon>
        <taxon>CS clade</taxon>
        <taxon>Chlamydomonadales</taxon>
        <taxon>Dunaliellaceae</taxon>
        <taxon>Dunaliella</taxon>
    </lineage>
</organism>
<dbReference type="InterPro" id="IPR058240">
    <property type="entry name" value="rSAM_sf"/>
</dbReference>
<dbReference type="Pfam" id="PF06463">
    <property type="entry name" value="Mob_synth_C"/>
    <property type="match status" value="1"/>
</dbReference>
<dbReference type="InterPro" id="IPR013785">
    <property type="entry name" value="Aldolase_TIM"/>
</dbReference>
<dbReference type="PANTHER" id="PTHR22960:SF0">
    <property type="entry name" value="MOLYBDENUM COFACTOR BIOSYNTHESIS PROTEIN 1"/>
    <property type="match status" value="1"/>
</dbReference>
<evidence type="ECO:0000256" key="9">
    <source>
        <dbReference type="ARBA" id="ARBA00023014"/>
    </source>
</evidence>
<comment type="caution">
    <text evidence="16">The sequence shown here is derived from an EMBL/GenBank/DDBJ whole genome shotgun (WGS) entry which is preliminary data.</text>
</comment>
<comment type="cofactor">
    <cofactor evidence="1">
        <name>[4Fe-4S] cluster</name>
        <dbReference type="ChEBI" id="CHEBI:49883"/>
    </cofactor>
</comment>
<dbReference type="InterPro" id="IPR006638">
    <property type="entry name" value="Elp3/MiaA/NifB-like_rSAM"/>
</dbReference>
<evidence type="ECO:0000256" key="13">
    <source>
        <dbReference type="ARBA" id="ARBA00048697"/>
    </source>
</evidence>
<evidence type="ECO:0000313" key="16">
    <source>
        <dbReference type="EMBL" id="KAF5832982.1"/>
    </source>
</evidence>
<dbReference type="InterPro" id="IPR010505">
    <property type="entry name" value="MoaA_twitch"/>
</dbReference>
<keyword evidence="8" id="KW-0408">Iron</keyword>
<keyword evidence="9" id="KW-0411">Iron-sulfur</keyword>
<evidence type="ECO:0000256" key="7">
    <source>
        <dbReference type="ARBA" id="ARBA00022741"/>
    </source>
</evidence>
<dbReference type="EMBL" id="MU069837">
    <property type="protein sequence ID" value="KAF5832982.1"/>
    <property type="molecule type" value="Genomic_DNA"/>
</dbReference>
<accession>A0ABQ7GEE5</accession>
<feature type="domain" description="Radical SAM core" evidence="15">
    <location>
        <begin position="181"/>
        <end position="401"/>
    </location>
</feature>
<sequence>MLQMRSLERLAISLRAFRQSASCSPPSWAAAPCASDIRGVQSDGDIGAPSSSGRDAGGTHQNWTLTWALRQGSPGTANSNTQDDRPWFLRLEPSTARHAHFSTAAPVPKPRRQTRLRIEDVPMFQIERKDSSKRDSSNRDPKLQPSPSHAGLDWREMLARARASQEAESTVQGGPAMVTDTFSRVHTYLRISLTEKCNLRCQYCMPAEGIALTPNQRLLTTQEIMRLTRLFVEAGINKVRLTGGEPTLRPDLVDLCHQLKVLPGLETIAITTNGITLSRNLPALQEAGLSAINISLDTLRPERFEVMSRRPGHDKVMRSIDKALSMGYNPVKLNVVVMRGVNDDELNDFVALTRDHPINVRFIEYMPFDGNVWSDKKMVPYREMMARVREALQQQHQLDQRQQQQQQQQQELSPVETAASNSHQSSSSSSSSSCSEHNQLLERLADPNGEVAKNFRVPGHAGIISFVTSMTSHFCGECNRLRLMADGNLKVCLFGASEVSLRDAMRGGATDEDLRLIIGAAVRRKKAKHAGMFEIAATQNRPMITIGG</sequence>
<proteinExistence type="predicted"/>